<dbReference type="InterPro" id="IPR001509">
    <property type="entry name" value="Epimerase_deHydtase"/>
</dbReference>
<evidence type="ECO:0000313" key="2">
    <source>
        <dbReference type="EMBL" id="MDN4120545.1"/>
    </source>
</evidence>
<dbReference type="EMBL" id="JAJHNU010000001">
    <property type="protein sequence ID" value="MDN4120545.1"/>
    <property type="molecule type" value="Genomic_DNA"/>
</dbReference>
<dbReference type="Gene3D" id="3.40.50.720">
    <property type="entry name" value="NAD(P)-binding Rossmann-like Domain"/>
    <property type="match status" value="1"/>
</dbReference>
<dbReference type="SUPFAM" id="SSF51735">
    <property type="entry name" value="NAD(P)-binding Rossmann-fold domains"/>
    <property type="match status" value="1"/>
</dbReference>
<protein>
    <submittedName>
        <fullName evidence="2">NAD-dependent epimerase/dehydratase family protein</fullName>
    </submittedName>
</protein>
<feature type="domain" description="NAD-dependent epimerase/dehydratase" evidence="1">
    <location>
        <begin position="9"/>
        <end position="205"/>
    </location>
</feature>
<dbReference type="PANTHER" id="PTHR48079">
    <property type="entry name" value="PROTEIN YEEZ"/>
    <property type="match status" value="1"/>
</dbReference>
<dbReference type="RefSeq" id="WP_266122149.1">
    <property type="nucleotide sequence ID" value="NZ_JAJHNU010000001.1"/>
</dbReference>
<dbReference type="InterPro" id="IPR036291">
    <property type="entry name" value="NAD(P)-bd_dom_sf"/>
</dbReference>
<dbReference type="InterPro" id="IPR051783">
    <property type="entry name" value="NAD(P)-dependent_oxidoreduct"/>
</dbReference>
<evidence type="ECO:0000313" key="3">
    <source>
        <dbReference type="Proteomes" id="UP001168613"/>
    </source>
</evidence>
<name>A0ABT8EHB8_9BURK</name>
<keyword evidence="3" id="KW-1185">Reference proteome</keyword>
<dbReference type="Pfam" id="PF01370">
    <property type="entry name" value="Epimerase"/>
    <property type="match status" value="1"/>
</dbReference>
<comment type="caution">
    <text evidence="2">The sequence shown here is derived from an EMBL/GenBank/DDBJ whole genome shotgun (WGS) entry which is preliminary data.</text>
</comment>
<accession>A0ABT8EHB8</accession>
<dbReference type="PANTHER" id="PTHR48079:SF6">
    <property type="entry name" value="NAD(P)-BINDING DOMAIN-CONTAINING PROTEIN-RELATED"/>
    <property type="match status" value="1"/>
</dbReference>
<organism evidence="2 3">
    <name type="scientific">Alcaligenes endophyticus</name>
    <dbReference type="NCBI Taxonomy" id="1929088"/>
    <lineage>
        <taxon>Bacteria</taxon>
        <taxon>Pseudomonadati</taxon>
        <taxon>Pseudomonadota</taxon>
        <taxon>Betaproteobacteria</taxon>
        <taxon>Burkholderiales</taxon>
        <taxon>Alcaligenaceae</taxon>
        <taxon>Alcaligenes</taxon>
    </lineage>
</organism>
<evidence type="ECO:0000259" key="1">
    <source>
        <dbReference type="Pfam" id="PF01370"/>
    </source>
</evidence>
<sequence length="280" mass="31070">MNAENPTLLVAGAGDLGLRVAQQAADHQWTVIALRRQPPHHGRADIEWVQADLSQRADLRLKHRPITHVVYAATPDERTSEAYEKIFIHGLQQLIAALSLDHLQRFVFISSTAVYGPSTEVLDENSRADPQGFNGKTLLQAEQLLAQSLASQAISLRLSGLYGPHRTQLLERLRQGKAYAPIDSAHYANRIHIHDAARAVWHLLNIAAPFPCYIGTDSHPYPLAELYDELAKLLQAPPPPRKDYAEGGKRLSNQRLLNSGFTLEHPDSLVAYAELIKQGS</sequence>
<reference evidence="2" key="1">
    <citation type="submission" date="2021-11" db="EMBL/GenBank/DDBJ databases">
        <title>Draft genome sequence of Alcaligenes endophyticus type strain CCUG 75668T.</title>
        <authorList>
            <person name="Salva-Serra F."/>
            <person name="Duran R.E."/>
            <person name="Seeger M."/>
            <person name="Moore E.R.B."/>
            <person name="Jaen-Luchoro D."/>
        </authorList>
    </citation>
    <scope>NUCLEOTIDE SEQUENCE</scope>
    <source>
        <strain evidence="2">CCUG 75668</strain>
    </source>
</reference>
<dbReference type="Proteomes" id="UP001168613">
    <property type="component" value="Unassembled WGS sequence"/>
</dbReference>
<proteinExistence type="predicted"/>
<gene>
    <name evidence="2" type="ORF">LMS43_04510</name>
</gene>